<name>A0AAD9N012_9ANNE</name>
<protein>
    <recommendedName>
        <fullName evidence="1">C2H2-type domain-containing protein</fullName>
    </recommendedName>
</protein>
<dbReference type="InterPro" id="IPR039258">
    <property type="entry name" value="ZNF511"/>
</dbReference>
<dbReference type="PROSITE" id="PS00028">
    <property type="entry name" value="ZINC_FINGER_C2H2_1"/>
    <property type="match status" value="1"/>
</dbReference>
<feature type="domain" description="C2H2-type" evidence="1">
    <location>
        <begin position="14"/>
        <end position="37"/>
    </location>
</feature>
<dbReference type="PANTHER" id="PTHR21354:SF0">
    <property type="entry name" value="ZINC FINGER PROTEIN 511"/>
    <property type="match status" value="1"/>
</dbReference>
<evidence type="ECO:0000313" key="3">
    <source>
        <dbReference type="Proteomes" id="UP001208570"/>
    </source>
</evidence>
<keyword evidence="3" id="KW-1185">Reference proteome</keyword>
<sequence>MFEEMSRIQNMFQCLLDTCPEKFQDYQHRKDHMIKIHKYPANFRFDKPPKIKRRVKKERKQIKRHKGVEVMDTEDTSSQNEIILDDDKMPLSLSKLAFGCLSAKNPDPRLVSGQPTGVTGQPIGVTGQPTGVTGQPIGVTGQPIGVTGQPTGVTGQPIGVTGQPTGVTGHSGCELSTDADVCDSHDDANVDMETKCSTYRRFVYKKSNVPRNICFGAGSQRGFYGRGHSGKRGRHWYQAKKENKSTVRNIEEVNMEEIGAALET</sequence>
<dbReference type="AlphaFoldDB" id="A0AAD9N012"/>
<accession>A0AAD9N012</accession>
<reference evidence="2" key="1">
    <citation type="journal article" date="2023" name="Mol. Biol. Evol.">
        <title>Third-Generation Sequencing Reveals the Adaptive Role of the Epigenome in Three Deep-Sea Polychaetes.</title>
        <authorList>
            <person name="Perez M."/>
            <person name="Aroh O."/>
            <person name="Sun Y."/>
            <person name="Lan Y."/>
            <person name="Juniper S.K."/>
            <person name="Young C.R."/>
            <person name="Angers B."/>
            <person name="Qian P.Y."/>
        </authorList>
    </citation>
    <scope>NUCLEOTIDE SEQUENCE</scope>
    <source>
        <strain evidence="2">P08H-3</strain>
    </source>
</reference>
<gene>
    <name evidence="2" type="ORF">LSH36_353g06039</name>
</gene>
<evidence type="ECO:0000313" key="2">
    <source>
        <dbReference type="EMBL" id="KAK2151735.1"/>
    </source>
</evidence>
<dbReference type="PANTHER" id="PTHR21354">
    <property type="entry name" value="ZINC FINGER PROTEIN 511"/>
    <property type="match status" value="1"/>
</dbReference>
<comment type="caution">
    <text evidence="2">The sequence shown here is derived from an EMBL/GenBank/DDBJ whole genome shotgun (WGS) entry which is preliminary data.</text>
</comment>
<dbReference type="InterPro" id="IPR013087">
    <property type="entry name" value="Znf_C2H2_type"/>
</dbReference>
<organism evidence="2 3">
    <name type="scientific">Paralvinella palmiformis</name>
    <dbReference type="NCBI Taxonomy" id="53620"/>
    <lineage>
        <taxon>Eukaryota</taxon>
        <taxon>Metazoa</taxon>
        <taxon>Spiralia</taxon>
        <taxon>Lophotrochozoa</taxon>
        <taxon>Annelida</taxon>
        <taxon>Polychaeta</taxon>
        <taxon>Sedentaria</taxon>
        <taxon>Canalipalpata</taxon>
        <taxon>Terebellida</taxon>
        <taxon>Terebelliformia</taxon>
        <taxon>Alvinellidae</taxon>
        <taxon>Paralvinella</taxon>
    </lineage>
</organism>
<dbReference type="Proteomes" id="UP001208570">
    <property type="component" value="Unassembled WGS sequence"/>
</dbReference>
<dbReference type="EMBL" id="JAODUP010000353">
    <property type="protein sequence ID" value="KAK2151735.1"/>
    <property type="molecule type" value="Genomic_DNA"/>
</dbReference>
<evidence type="ECO:0000259" key="1">
    <source>
        <dbReference type="PROSITE" id="PS00028"/>
    </source>
</evidence>
<proteinExistence type="predicted"/>